<dbReference type="EMBL" id="LR798218">
    <property type="protein sequence ID" value="CAB5194669.1"/>
    <property type="molecule type" value="Genomic_DNA"/>
</dbReference>
<protein>
    <recommendedName>
        <fullName evidence="3">Tail tubular protein A</fullName>
    </recommendedName>
</protein>
<gene>
    <name evidence="2" type="ORF">UFOVP170_15</name>
    <name evidence="1" type="ORF">UFOVP73_55</name>
</gene>
<dbReference type="InterPro" id="IPR056209">
    <property type="entry name" value="SU10_adaptor"/>
</dbReference>
<evidence type="ECO:0000313" key="2">
    <source>
        <dbReference type="EMBL" id="CAB5194669.1"/>
    </source>
</evidence>
<name>A0A6J5KXU4_9CAUD</name>
<sequence>MAITTYTELKTAVSSWLHRSDLTANVPDFISMAEWRVARDLRVSPLMTTSSVTIAALGSSVALPTGFLELVNVQIATAGAELQYIPPDTIDRVPGSGVPWVYTLIGANIQVAPTWTAGGSLSMTYFKKETALSDAAPTNWYITNIPDTMLYASLLEAAPFLMNDNRISIWKDYYQNSIQNINRQYGNVDPHKRMLQYADPNFSFNGNNSNAGA</sequence>
<proteinExistence type="predicted"/>
<accession>A0A6J5KXU4</accession>
<dbReference type="Pfam" id="PF24175">
    <property type="entry name" value="SU10_adaptor"/>
    <property type="match status" value="1"/>
</dbReference>
<evidence type="ECO:0008006" key="3">
    <source>
        <dbReference type="Google" id="ProtNLM"/>
    </source>
</evidence>
<evidence type="ECO:0000313" key="1">
    <source>
        <dbReference type="EMBL" id="CAB4126132.1"/>
    </source>
</evidence>
<organism evidence="1">
    <name type="scientific">uncultured Caudovirales phage</name>
    <dbReference type="NCBI Taxonomy" id="2100421"/>
    <lineage>
        <taxon>Viruses</taxon>
        <taxon>Duplodnaviria</taxon>
        <taxon>Heunggongvirae</taxon>
        <taxon>Uroviricota</taxon>
        <taxon>Caudoviricetes</taxon>
        <taxon>Peduoviridae</taxon>
        <taxon>Maltschvirus</taxon>
        <taxon>Maltschvirus maltsch</taxon>
    </lineage>
</organism>
<reference evidence="1" key="1">
    <citation type="submission" date="2020-04" db="EMBL/GenBank/DDBJ databases">
        <authorList>
            <person name="Chiriac C."/>
            <person name="Salcher M."/>
            <person name="Ghai R."/>
            <person name="Kavagutti S V."/>
        </authorList>
    </citation>
    <scope>NUCLEOTIDE SEQUENCE</scope>
</reference>
<dbReference type="EMBL" id="LR796192">
    <property type="protein sequence ID" value="CAB4126132.1"/>
    <property type="molecule type" value="Genomic_DNA"/>
</dbReference>